<dbReference type="PANTHER" id="PTHR45671:SF21">
    <property type="entry name" value="MITOCHONDRIAL CARRIER DOMAIN PROTEIN"/>
    <property type="match status" value="1"/>
</dbReference>
<protein>
    <submittedName>
        <fullName evidence="8">Mitochondrial carrier domain protein</fullName>
    </submittedName>
</protein>
<keyword evidence="7" id="KW-0496">Mitochondrion</keyword>
<comment type="similarity">
    <text evidence="2">Belongs to the mitochondrial carrier (TC 2.A.29) family.</text>
</comment>
<evidence type="ECO:0000256" key="5">
    <source>
        <dbReference type="ARBA" id="ARBA00022792"/>
    </source>
</evidence>
<keyword evidence="6" id="KW-0812">Transmembrane</keyword>
<gene>
    <name evidence="8" type="ORF">HanXRQr2_Chr06g0250671</name>
</gene>
<dbReference type="Gramene" id="mRNA:HanXRQr2_Chr06g0250671">
    <property type="protein sequence ID" value="CDS:HanXRQr2_Chr06g0250671.1"/>
    <property type="gene ID" value="HanXRQr2_Chr06g0250671"/>
</dbReference>
<evidence type="ECO:0000256" key="4">
    <source>
        <dbReference type="ARBA" id="ARBA00022737"/>
    </source>
</evidence>
<keyword evidence="9" id="KW-1185">Reference proteome</keyword>
<keyword evidence="6" id="KW-1133">Transmembrane helix</keyword>
<dbReference type="AlphaFoldDB" id="A0A9K3IRI0"/>
<keyword evidence="5" id="KW-0999">Mitochondrion inner membrane</keyword>
<sequence length="138" mass="15421">MFLYSSSSSSKYLIQFEHLIVKPPNCWTSSLSTSDLGQRFFRLLCSFMYCGLMQCVVKHLMYGIILLNLLYKALEYCSVLLIYLAGSASTELIAGISLCPFEAVKVCVQTNPGFAKVISDSFLKFINAKGTRMIVESN</sequence>
<comment type="subcellular location">
    <subcellularLocation>
        <location evidence="1">Mitochondrion inner membrane</location>
        <topology evidence="1">Multi-pass membrane protein</topology>
    </subcellularLocation>
</comment>
<evidence type="ECO:0000256" key="2">
    <source>
        <dbReference type="ARBA" id="ARBA00006375"/>
    </source>
</evidence>
<dbReference type="GO" id="GO:0005315">
    <property type="term" value="F:phosphate transmembrane transporter activity"/>
    <property type="evidence" value="ECO:0007669"/>
    <property type="project" value="InterPro"/>
</dbReference>
<dbReference type="PANTHER" id="PTHR45671">
    <property type="entry name" value="SOLUTE CARRIER FAMILY 25 (MITOCHONDRIAL CARRIER PHOSPHATE CARRIER), MEMBER 3, LIKE-RELATED-RELATED"/>
    <property type="match status" value="1"/>
</dbReference>
<dbReference type="InterPro" id="IPR044677">
    <property type="entry name" value="SLC25A3/Pic2/Mir1-like"/>
</dbReference>
<proteinExistence type="inferred from homology"/>
<evidence type="ECO:0000256" key="1">
    <source>
        <dbReference type="ARBA" id="ARBA00004448"/>
    </source>
</evidence>
<dbReference type="Proteomes" id="UP000215914">
    <property type="component" value="Unassembled WGS sequence"/>
</dbReference>
<dbReference type="GO" id="GO:1990547">
    <property type="term" value="P:mitochondrial phosphate ion transmembrane transport"/>
    <property type="evidence" value="ECO:0007669"/>
    <property type="project" value="InterPro"/>
</dbReference>
<reference evidence="8" key="2">
    <citation type="submission" date="2020-06" db="EMBL/GenBank/DDBJ databases">
        <title>Helianthus annuus Genome sequencing and assembly Release 2.</title>
        <authorList>
            <person name="Gouzy J."/>
            <person name="Langlade N."/>
            <person name="Munos S."/>
        </authorList>
    </citation>
    <scope>NUCLEOTIDE SEQUENCE</scope>
    <source>
        <tissue evidence="8">Leaves</tissue>
    </source>
</reference>
<comment type="caution">
    <text evidence="8">The sequence shown here is derived from an EMBL/GenBank/DDBJ whole genome shotgun (WGS) entry which is preliminary data.</text>
</comment>
<organism evidence="8 9">
    <name type="scientific">Helianthus annuus</name>
    <name type="common">Common sunflower</name>
    <dbReference type="NCBI Taxonomy" id="4232"/>
    <lineage>
        <taxon>Eukaryota</taxon>
        <taxon>Viridiplantae</taxon>
        <taxon>Streptophyta</taxon>
        <taxon>Embryophyta</taxon>
        <taxon>Tracheophyta</taxon>
        <taxon>Spermatophyta</taxon>
        <taxon>Magnoliopsida</taxon>
        <taxon>eudicotyledons</taxon>
        <taxon>Gunneridae</taxon>
        <taxon>Pentapetalae</taxon>
        <taxon>asterids</taxon>
        <taxon>campanulids</taxon>
        <taxon>Asterales</taxon>
        <taxon>Asteraceae</taxon>
        <taxon>Asteroideae</taxon>
        <taxon>Heliantheae alliance</taxon>
        <taxon>Heliantheae</taxon>
        <taxon>Helianthus</taxon>
    </lineage>
</organism>
<keyword evidence="3" id="KW-0813">Transport</keyword>
<evidence type="ECO:0000256" key="7">
    <source>
        <dbReference type="ARBA" id="ARBA00023128"/>
    </source>
</evidence>
<dbReference type="GO" id="GO:0005743">
    <property type="term" value="C:mitochondrial inner membrane"/>
    <property type="evidence" value="ECO:0007669"/>
    <property type="project" value="UniProtKB-SubCell"/>
</dbReference>
<keyword evidence="4" id="KW-0677">Repeat</keyword>
<name>A0A9K3IRI0_HELAN</name>
<evidence type="ECO:0000313" key="9">
    <source>
        <dbReference type="Proteomes" id="UP000215914"/>
    </source>
</evidence>
<keyword evidence="6" id="KW-0472">Membrane</keyword>
<accession>A0A9K3IRI0</accession>
<evidence type="ECO:0000256" key="6">
    <source>
        <dbReference type="ARBA" id="ARBA00022989"/>
    </source>
</evidence>
<evidence type="ECO:0000256" key="3">
    <source>
        <dbReference type="ARBA" id="ARBA00022448"/>
    </source>
</evidence>
<dbReference type="EMBL" id="MNCJ02000321">
    <property type="protein sequence ID" value="KAF5801660.1"/>
    <property type="molecule type" value="Genomic_DNA"/>
</dbReference>
<evidence type="ECO:0000313" key="8">
    <source>
        <dbReference type="EMBL" id="KAF5801660.1"/>
    </source>
</evidence>
<reference evidence="8" key="1">
    <citation type="journal article" date="2017" name="Nature">
        <title>The sunflower genome provides insights into oil metabolism, flowering and Asterid evolution.</title>
        <authorList>
            <person name="Badouin H."/>
            <person name="Gouzy J."/>
            <person name="Grassa C.J."/>
            <person name="Murat F."/>
            <person name="Staton S.E."/>
            <person name="Cottret L."/>
            <person name="Lelandais-Briere C."/>
            <person name="Owens G.L."/>
            <person name="Carrere S."/>
            <person name="Mayjonade B."/>
            <person name="Legrand L."/>
            <person name="Gill N."/>
            <person name="Kane N.C."/>
            <person name="Bowers J.E."/>
            <person name="Hubner S."/>
            <person name="Bellec A."/>
            <person name="Berard A."/>
            <person name="Berges H."/>
            <person name="Blanchet N."/>
            <person name="Boniface M.C."/>
            <person name="Brunel D."/>
            <person name="Catrice O."/>
            <person name="Chaidir N."/>
            <person name="Claudel C."/>
            <person name="Donnadieu C."/>
            <person name="Faraut T."/>
            <person name="Fievet G."/>
            <person name="Helmstetter N."/>
            <person name="King M."/>
            <person name="Knapp S.J."/>
            <person name="Lai Z."/>
            <person name="Le Paslier M.C."/>
            <person name="Lippi Y."/>
            <person name="Lorenzon L."/>
            <person name="Mandel J.R."/>
            <person name="Marage G."/>
            <person name="Marchand G."/>
            <person name="Marquand E."/>
            <person name="Bret-Mestries E."/>
            <person name="Morien E."/>
            <person name="Nambeesan S."/>
            <person name="Nguyen T."/>
            <person name="Pegot-Espagnet P."/>
            <person name="Pouilly N."/>
            <person name="Raftis F."/>
            <person name="Sallet E."/>
            <person name="Schiex T."/>
            <person name="Thomas J."/>
            <person name="Vandecasteele C."/>
            <person name="Vares D."/>
            <person name="Vear F."/>
            <person name="Vautrin S."/>
            <person name="Crespi M."/>
            <person name="Mangin B."/>
            <person name="Burke J.M."/>
            <person name="Salse J."/>
            <person name="Munos S."/>
            <person name="Vincourt P."/>
            <person name="Rieseberg L.H."/>
            <person name="Langlade N.B."/>
        </authorList>
    </citation>
    <scope>NUCLEOTIDE SEQUENCE</scope>
    <source>
        <tissue evidence="8">Leaves</tissue>
    </source>
</reference>